<dbReference type="Pfam" id="PF13245">
    <property type="entry name" value="AAA_19"/>
    <property type="match status" value="1"/>
</dbReference>
<keyword evidence="1" id="KW-0547">Nucleotide-binding</keyword>
<evidence type="ECO:0000256" key="1">
    <source>
        <dbReference type="ARBA" id="ARBA00022741"/>
    </source>
</evidence>
<dbReference type="Gene3D" id="1.10.10.2220">
    <property type="match status" value="1"/>
</dbReference>
<evidence type="ECO:0000313" key="6">
    <source>
        <dbReference type="Proteomes" id="UP001623592"/>
    </source>
</evidence>
<organism evidence="5 6">
    <name type="scientific">Clostridium neuense</name>
    <dbReference type="NCBI Taxonomy" id="1728934"/>
    <lineage>
        <taxon>Bacteria</taxon>
        <taxon>Bacillati</taxon>
        <taxon>Bacillota</taxon>
        <taxon>Clostridia</taxon>
        <taxon>Eubacteriales</taxon>
        <taxon>Clostridiaceae</taxon>
        <taxon>Clostridium</taxon>
    </lineage>
</organism>
<dbReference type="SUPFAM" id="SSF52540">
    <property type="entry name" value="P-loop containing nucleoside triphosphate hydrolases"/>
    <property type="match status" value="1"/>
</dbReference>
<comment type="caution">
    <text evidence="5">The sequence shown here is derived from an EMBL/GenBank/DDBJ whole genome shotgun (WGS) entry which is preliminary data.</text>
</comment>
<gene>
    <name evidence="5" type="ORF">ACJDT4_09410</name>
</gene>
<dbReference type="InterPro" id="IPR050534">
    <property type="entry name" value="Coronavir_polyprotein_1ab"/>
</dbReference>
<dbReference type="EMBL" id="JBJIAA010000007">
    <property type="protein sequence ID" value="MFL0250636.1"/>
    <property type="molecule type" value="Genomic_DNA"/>
</dbReference>
<dbReference type="Gene3D" id="2.30.30.940">
    <property type="match status" value="1"/>
</dbReference>
<dbReference type="InterPro" id="IPR027417">
    <property type="entry name" value="P-loop_NTPase"/>
</dbReference>
<dbReference type="PANTHER" id="PTHR43788">
    <property type="entry name" value="DNA2/NAM7 HELICASE FAMILY MEMBER"/>
    <property type="match status" value="1"/>
</dbReference>
<dbReference type="Gene3D" id="3.40.50.300">
    <property type="entry name" value="P-loop containing nucleotide triphosphate hydrolases"/>
    <property type="match status" value="2"/>
</dbReference>
<evidence type="ECO:0000256" key="2">
    <source>
        <dbReference type="ARBA" id="ARBA00022840"/>
    </source>
</evidence>
<name>A0ABW8TE77_9CLOT</name>
<evidence type="ECO:0000313" key="5">
    <source>
        <dbReference type="EMBL" id="MFL0250636.1"/>
    </source>
</evidence>
<dbReference type="RefSeq" id="WP_406787301.1">
    <property type="nucleotide sequence ID" value="NZ_JBJIAA010000007.1"/>
</dbReference>
<dbReference type="Proteomes" id="UP001623592">
    <property type="component" value="Unassembled WGS sequence"/>
</dbReference>
<feature type="domain" description="ATP-dependent RecD2 DNA helicase-like helix-hairpin-helix" evidence="4">
    <location>
        <begin position="76"/>
        <end position="162"/>
    </location>
</feature>
<dbReference type="PANTHER" id="PTHR43788:SF6">
    <property type="entry name" value="DNA HELICASE B"/>
    <property type="match status" value="1"/>
</dbReference>
<dbReference type="Pfam" id="PF14490">
    <property type="entry name" value="HHH_RecD2"/>
    <property type="match status" value="1"/>
</dbReference>
<sequence length="652" mass="73794">MGIDFKEKTQRGKLMEFLKNNVARINTIKAESIVKLLADNSLDLLLNDNKYLLNIKGINEKTIVKIKECLQVYIGLKEILQQIKMLDDTELLINEIYKGIGSKAVNELKENPYYICDKCDINFSVADKIALNLGLPFDNKNRIKQGVMCVINNEIEKKGNIFTYKDKIAEELLRFINKTNIYNNKFDDINKMVYDALNSLYIDGKIIIEGDAVYREDYYSIEKNIIDRIKNSLKMNGLCENGDMVLKHEALKNYKLSDEQKEAVVTAITSKISIITGGPGTGKTEIIKVLLSIINVINPKAEVKISAPTGKAAIKISKTTGREATTIHRLLNLFVGDAKKNKVNTINCDFLIIDEASMVDAYLFSQLFTNTNYKTNVVIIGDYNQLPSVGAGSILKDLINSEKVPVVILKKVYRQSKESLIIKNAHRLIDNSQRENNIEFDDKEFIFIDEKDDKIISTLITMIDSLSVNGDYSLNDIMVLSTVNDGMVGVKELNKKIQSWCREDESDGTIKNHDRIIQLENNYNLKVMNGEVGVVNGVTNNVDTGEIRFNVKIDDRSIEYNNDTIKQLQLAYCITVHKSQGSEYPVILIPISKENMYMANLNTIYTAITRAKEKVVLIGDRNAFLQSINRKEEGKRNSKIVEKLRMANKAIS</sequence>
<reference evidence="5 6" key="1">
    <citation type="submission" date="2024-11" db="EMBL/GenBank/DDBJ databases">
        <authorList>
            <person name="Heng Y.C."/>
            <person name="Lim A.C.H."/>
            <person name="Lee J.K.Y."/>
            <person name="Kittelmann S."/>
        </authorList>
    </citation>
    <scope>NUCLEOTIDE SEQUENCE [LARGE SCALE GENOMIC DNA]</scope>
    <source>
        <strain evidence="5 6">WILCCON 0114</strain>
    </source>
</reference>
<evidence type="ECO:0000259" key="3">
    <source>
        <dbReference type="Pfam" id="PF13538"/>
    </source>
</evidence>
<keyword evidence="6" id="KW-1185">Reference proteome</keyword>
<dbReference type="Pfam" id="PF13538">
    <property type="entry name" value="UvrD_C_2"/>
    <property type="match status" value="1"/>
</dbReference>
<dbReference type="InterPro" id="IPR027785">
    <property type="entry name" value="UvrD-like_helicase_C"/>
</dbReference>
<accession>A0ABW8TE77</accession>
<keyword evidence="2" id="KW-0067">ATP-binding</keyword>
<feature type="domain" description="UvrD-like helicase C-terminal" evidence="3">
    <location>
        <begin position="570"/>
        <end position="618"/>
    </location>
</feature>
<dbReference type="CDD" id="cd17933">
    <property type="entry name" value="DEXSc_RecD-like"/>
    <property type="match status" value="1"/>
</dbReference>
<evidence type="ECO:0000259" key="4">
    <source>
        <dbReference type="Pfam" id="PF14490"/>
    </source>
</evidence>
<protein>
    <submittedName>
        <fullName evidence="5">AAA family ATPase</fullName>
    </submittedName>
</protein>
<dbReference type="InterPro" id="IPR029493">
    <property type="entry name" value="RecD2-like_HHH"/>
</dbReference>
<dbReference type="CDD" id="cd18809">
    <property type="entry name" value="SF1_C_RecD"/>
    <property type="match status" value="1"/>
</dbReference>
<proteinExistence type="predicted"/>